<protein>
    <submittedName>
        <fullName evidence="2">Uncharacterized protein</fullName>
    </submittedName>
</protein>
<feature type="region of interest" description="Disordered" evidence="1">
    <location>
        <begin position="244"/>
        <end position="274"/>
    </location>
</feature>
<comment type="caution">
    <text evidence="2">The sequence shown here is derived from an EMBL/GenBank/DDBJ whole genome shotgun (WGS) entry which is preliminary data.</text>
</comment>
<evidence type="ECO:0000313" key="2">
    <source>
        <dbReference type="EMBL" id="RDB17027.1"/>
    </source>
</evidence>
<accession>A0A369J8U3</accession>
<reference evidence="2" key="1">
    <citation type="submission" date="2018-04" db="EMBL/GenBank/DDBJ databases">
        <title>Whole genome sequencing of Hypsizygus marmoreus.</title>
        <authorList>
            <person name="Choi I.-G."/>
            <person name="Min B."/>
            <person name="Kim J.-G."/>
            <person name="Kim S."/>
            <person name="Oh Y.-L."/>
            <person name="Kong W.-S."/>
            <person name="Park H."/>
            <person name="Jeong J."/>
            <person name="Song E.-S."/>
        </authorList>
    </citation>
    <scope>NUCLEOTIDE SEQUENCE [LARGE SCALE GENOMIC DNA]</scope>
    <source>
        <strain evidence="2">51987-8</strain>
    </source>
</reference>
<dbReference type="Proteomes" id="UP000076154">
    <property type="component" value="Unassembled WGS sequence"/>
</dbReference>
<dbReference type="InParanoid" id="A0A369J8U3"/>
<dbReference type="OrthoDB" id="432234at2759"/>
<keyword evidence="3" id="KW-1185">Reference proteome</keyword>
<feature type="compositionally biased region" description="Polar residues" evidence="1">
    <location>
        <begin position="244"/>
        <end position="261"/>
    </location>
</feature>
<dbReference type="STRING" id="39966.A0A369J8U3"/>
<dbReference type="AlphaFoldDB" id="A0A369J8U3"/>
<proteinExistence type="predicted"/>
<evidence type="ECO:0000313" key="3">
    <source>
        <dbReference type="Proteomes" id="UP000076154"/>
    </source>
</evidence>
<organism evidence="2 3">
    <name type="scientific">Hypsizygus marmoreus</name>
    <name type="common">White beech mushroom</name>
    <name type="synonym">Agaricus marmoreus</name>
    <dbReference type="NCBI Taxonomy" id="39966"/>
    <lineage>
        <taxon>Eukaryota</taxon>
        <taxon>Fungi</taxon>
        <taxon>Dikarya</taxon>
        <taxon>Basidiomycota</taxon>
        <taxon>Agaricomycotina</taxon>
        <taxon>Agaricomycetes</taxon>
        <taxon>Agaricomycetidae</taxon>
        <taxon>Agaricales</taxon>
        <taxon>Tricholomatineae</taxon>
        <taxon>Lyophyllaceae</taxon>
        <taxon>Hypsizygus</taxon>
    </lineage>
</organism>
<evidence type="ECO:0000256" key="1">
    <source>
        <dbReference type="SAM" id="MobiDB-lite"/>
    </source>
</evidence>
<sequence>MECRNRNLADVNQKMLNRCANSLSCEQEFSGPEVASYLMGWGDRFLSHQFVPIYWNSALSSFLNEGDVEPGEVHIFLMFVHYMQGLIIHKVTMYAFKWGAALEEYNVLDFFLNTYDGPALVTAESPLTTSHRRPASQHIPYLPDSERDHQCRVMHGTGHEMMLQFIGRWFPRNDKPETSEFYSASMLMLLKPWWQLVDLIGNEQSFCQSRAVHLDNDPEAVKVMQNIQYYYECFDAVKRSQASEVGESSDTTNGQQSNMETPATPCIEQTAIDE</sequence>
<dbReference type="EMBL" id="LUEZ02000119">
    <property type="protein sequence ID" value="RDB17027.1"/>
    <property type="molecule type" value="Genomic_DNA"/>
</dbReference>
<name>A0A369J8U3_HYPMA</name>
<gene>
    <name evidence="2" type="ORF">Hypma_002027</name>
</gene>